<sequence length="179" mass="20260">MANKGGASKKKDVEMNDEEKMIITITYADKWQILESKFKTASKGEANHRELAFKELAERVTAVGPGNRSVLRIKKLNDMKTKARKIISTKKTEMRSTGGGPQPSTVACRRAALMPSMAFWVALTAMIPRRLRPSTLKSCSSLRTVCNWTTQLKRTRERNPEGRPRRNDECAQIIEMKFS</sequence>
<comment type="function">
    <text evidence="3">Involved in transvection phenomena (= synapsis-dependent gene expression), where the synaptic pairing of chromosomes carrying genes with which zeste interacts influences the expression of these genes. Zeste binds to DNA and stimulates transcription from a nearby promoter.</text>
</comment>
<evidence type="ECO:0000256" key="3">
    <source>
        <dbReference type="ARBA" id="ARBA00025466"/>
    </source>
</evidence>
<dbReference type="Pfam" id="PF13873">
    <property type="entry name" value="Myb_DNA-bind_5"/>
    <property type="match status" value="1"/>
</dbReference>
<keyword evidence="5" id="KW-1185">Reference proteome</keyword>
<name>A0A914WWX3_9BILA</name>
<accession>A0A914WWX3</accession>
<dbReference type="WBParaSite" id="PSAMB.scaffold5428size11717.g26595.t1">
    <property type="protein sequence ID" value="PSAMB.scaffold5428size11717.g26595.t1"/>
    <property type="gene ID" value="PSAMB.scaffold5428size11717.g26595"/>
</dbReference>
<proteinExistence type="predicted"/>
<evidence type="ECO:0000259" key="4">
    <source>
        <dbReference type="Pfam" id="PF13873"/>
    </source>
</evidence>
<organism evidence="5 6">
    <name type="scientific">Plectus sambesii</name>
    <dbReference type="NCBI Taxonomy" id="2011161"/>
    <lineage>
        <taxon>Eukaryota</taxon>
        <taxon>Metazoa</taxon>
        <taxon>Ecdysozoa</taxon>
        <taxon>Nematoda</taxon>
        <taxon>Chromadorea</taxon>
        <taxon>Plectida</taxon>
        <taxon>Plectina</taxon>
        <taxon>Plectoidea</taxon>
        <taxon>Plectidae</taxon>
        <taxon>Plectus</taxon>
    </lineage>
</organism>
<comment type="subunit">
    <text evidence="1">Self-associates forming complexes of several hundred monomers.</text>
</comment>
<evidence type="ECO:0000313" key="5">
    <source>
        <dbReference type="Proteomes" id="UP000887566"/>
    </source>
</evidence>
<evidence type="ECO:0000256" key="2">
    <source>
        <dbReference type="ARBA" id="ARBA00016807"/>
    </source>
</evidence>
<evidence type="ECO:0000256" key="1">
    <source>
        <dbReference type="ARBA" id="ARBA00011764"/>
    </source>
</evidence>
<evidence type="ECO:0000313" key="6">
    <source>
        <dbReference type="WBParaSite" id="PSAMB.scaffold5428size11717.g26595.t1"/>
    </source>
</evidence>
<feature type="domain" description="Myb/SANT-like DNA-binding" evidence="4">
    <location>
        <begin position="17"/>
        <end position="87"/>
    </location>
</feature>
<dbReference type="Proteomes" id="UP000887566">
    <property type="component" value="Unplaced"/>
</dbReference>
<protein>
    <recommendedName>
        <fullName evidence="2">Regulatory protein zeste</fullName>
    </recommendedName>
</protein>
<dbReference type="AlphaFoldDB" id="A0A914WWX3"/>
<dbReference type="InterPro" id="IPR028002">
    <property type="entry name" value="Myb_DNA-bind_5"/>
</dbReference>
<reference evidence="6" key="1">
    <citation type="submission" date="2022-11" db="UniProtKB">
        <authorList>
            <consortium name="WormBaseParasite"/>
        </authorList>
    </citation>
    <scope>IDENTIFICATION</scope>
</reference>